<keyword evidence="7" id="KW-0732">Signal</keyword>
<evidence type="ECO:0000256" key="7">
    <source>
        <dbReference type="SAM" id="SignalP"/>
    </source>
</evidence>
<dbReference type="InterPro" id="IPR029058">
    <property type="entry name" value="AB_hydrolase_fold"/>
</dbReference>
<evidence type="ECO:0000256" key="5">
    <source>
        <dbReference type="ARBA" id="ARBA00022801"/>
    </source>
</evidence>
<dbReference type="PRINTS" id="PR00724">
    <property type="entry name" value="CRBOXYPTASEC"/>
</dbReference>
<sequence length="454" mass="49627">MKYNVALFSLFASVALALPAVNTGTQKRAVVASPTTDTKPLKFDNVTQFTGYLEDEKNDTHLFYWFFESRSKPSTDPIVIWFSGGPGGASIEEAFDIGPAVVARKNPQTLEFTTSSKALSWNNFANLLFIDQPYNVGFSFSKTPVKDSKKAAHDIHASLTAFFKKFPQYSKQPVHLTGSSFAGHWIPAFASEILTHNDKTINLKSVSIGNGFTDPLTQWGSNPAMACGKGGYPSLAASVCKGITDKWPTCEAKTKACYADVTNAAVCKDAYYFCFDNLVEPVSAGGTNAYDIRKTDDFDAEGDPKYIGFINAMDYLGQPENAKAIGAHKKEDFVDLDLDTLDAFRASGDVTAPYHQLIPDIVKQIPVLVYAGDADFICNWIGVKQWMEDLKWDGKTKFNQAELKPYTLNGKEVGKIKGANGLTFVKVAAAGHQTSLDQPEVMVALMKGFLNGKL</sequence>
<dbReference type="Gene3D" id="3.40.50.1820">
    <property type="entry name" value="alpha/beta hydrolase"/>
    <property type="match status" value="1"/>
</dbReference>
<comment type="similarity">
    <text evidence="1">Belongs to the peptidase S10 family.</text>
</comment>
<comment type="caution">
    <text evidence="8">The sequence shown here is derived from an EMBL/GenBank/DDBJ whole genome shotgun (WGS) entry which is preliminary data.</text>
</comment>
<evidence type="ECO:0000256" key="6">
    <source>
        <dbReference type="ARBA" id="ARBA00023180"/>
    </source>
</evidence>
<protein>
    <recommendedName>
        <fullName evidence="2">carboxypeptidase C</fullName>
        <ecNumber evidence="2">3.4.16.5</ecNumber>
    </recommendedName>
</protein>
<dbReference type="PANTHER" id="PTHR11802">
    <property type="entry name" value="SERINE PROTEASE FAMILY S10 SERINE CARBOXYPEPTIDASE"/>
    <property type="match status" value="1"/>
</dbReference>
<accession>A0AAV9XNG1</accession>
<proteinExistence type="inferred from homology"/>
<reference evidence="8 9" key="1">
    <citation type="submission" date="2019-10" db="EMBL/GenBank/DDBJ databases">
        <authorList>
            <person name="Palmer J.M."/>
        </authorList>
    </citation>
    <scope>NUCLEOTIDE SEQUENCE [LARGE SCALE GENOMIC DNA]</scope>
    <source>
        <strain evidence="8 9">TWF694</strain>
    </source>
</reference>
<evidence type="ECO:0000313" key="8">
    <source>
        <dbReference type="EMBL" id="KAK6543623.1"/>
    </source>
</evidence>
<keyword evidence="5" id="KW-0378">Hydrolase</keyword>
<dbReference type="GO" id="GO:0006508">
    <property type="term" value="P:proteolysis"/>
    <property type="evidence" value="ECO:0007669"/>
    <property type="project" value="UniProtKB-KW"/>
</dbReference>
<feature type="signal peptide" evidence="7">
    <location>
        <begin position="1"/>
        <end position="17"/>
    </location>
</feature>
<evidence type="ECO:0000256" key="4">
    <source>
        <dbReference type="ARBA" id="ARBA00022670"/>
    </source>
</evidence>
<gene>
    <name evidence="8" type="ORF">TWF694_000365</name>
</gene>
<dbReference type="Proteomes" id="UP001365542">
    <property type="component" value="Unassembled WGS sequence"/>
</dbReference>
<dbReference type="EC" id="3.4.16.5" evidence="2"/>
<keyword evidence="9" id="KW-1185">Reference proteome</keyword>
<keyword evidence="3" id="KW-0121">Carboxypeptidase</keyword>
<feature type="chain" id="PRO_5043687517" description="carboxypeptidase C" evidence="7">
    <location>
        <begin position="18"/>
        <end position="454"/>
    </location>
</feature>
<organism evidence="8 9">
    <name type="scientific">Orbilia ellipsospora</name>
    <dbReference type="NCBI Taxonomy" id="2528407"/>
    <lineage>
        <taxon>Eukaryota</taxon>
        <taxon>Fungi</taxon>
        <taxon>Dikarya</taxon>
        <taxon>Ascomycota</taxon>
        <taxon>Pezizomycotina</taxon>
        <taxon>Orbiliomycetes</taxon>
        <taxon>Orbiliales</taxon>
        <taxon>Orbiliaceae</taxon>
        <taxon>Orbilia</taxon>
    </lineage>
</organism>
<evidence type="ECO:0000256" key="1">
    <source>
        <dbReference type="ARBA" id="ARBA00009431"/>
    </source>
</evidence>
<evidence type="ECO:0000256" key="2">
    <source>
        <dbReference type="ARBA" id="ARBA00012446"/>
    </source>
</evidence>
<dbReference type="GO" id="GO:0000324">
    <property type="term" value="C:fungal-type vacuole"/>
    <property type="evidence" value="ECO:0007669"/>
    <property type="project" value="TreeGrafter"/>
</dbReference>
<dbReference type="Pfam" id="PF00450">
    <property type="entry name" value="Peptidase_S10"/>
    <property type="match status" value="1"/>
</dbReference>
<dbReference type="EMBL" id="JAVHJO010000001">
    <property type="protein sequence ID" value="KAK6543623.1"/>
    <property type="molecule type" value="Genomic_DNA"/>
</dbReference>
<dbReference type="InterPro" id="IPR001563">
    <property type="entry name" value="Peptidase_S10"/>
</dbReference>
<dbReference type="GO" id="GO:0004185">
    <property type="term" value="F:serine-type carboxypeptidase activity"/>
    <property type="evidence" value="ECO:0007669"/>
    <property type="project" value="UniProtKB-EC"/>
</dbReference>
<dbReference type="SUPFAM" id="SSF53474">
    <property type="entry name" value="alpha/beta-Hydrolases"/>
    <property type="match status" value="1"/>
</dbReference>
<dbReference type="AlphaFoldDB" id="A0AAV9XNG1"/>
<evidence type="ECO:0000313" key="9">
    <source>
        <dbReference type="Proteomes" id="UP001365542"/>
    </source>
</evidence>
<dbReference type="PANTHER" id="PTHR11802:SF113">
    <property type="entry name" value="SERINE CARBOXYPEPTIDASE CTSA-4.1"/>
    <property type="match status" value="1"/>
</dbReference>
<evidence type="ECO:0000256" key="3">
    <source>
        <dbReference type="ARBA" id="ARBA00022645"/>
    </source>
</evidence>
<keyword evidence="6" id="KW-0325">Glycoprotein</keyword>
<keyword evidence="4" id="KW-0645">Protease</keyword>
<name>A0AAV9XNG1_9PEZI</name>
<dbReference type="Gene3D" id="1.10.287.410">
    <property type="match status" value="1"/>
</dbReference>